<dbReference type="SUPFAM" id="SSF47413">
    <property type="entry name" value="lambda repressor-like DNA-binding domains"/>
    <property type="match status" value="1"/>
</dbReference>
<dbReference type="PROSITE" id="PS50932">
    <property type="entry name" value="HTH_LACI_2"/>
    <property type="match status" value="1"/>
</dbReference>
<evidence type="ECO:0000313" key="5">
    <source>
        <dbReference type="EMBL" id="MCW1885954.1"/>
    </source>
</evidence>
<evidence type="ECO:0000259" key="4">
    <source>
        <dbReference type="PROSITE" id="PS50932"/>
    </source>
</evidence>
<organism evidence="5 6">
    <name type="scientific">Luteolibacter flavescens</name>
    <dbReference type="NCBI Taxonomy" id="1859460"/>
    <lineage>
        <taxon>Bacteria</taxon>
        <taxon>Pseudomonadati</taxon>
        <taxon>Verrucomicrobiota</taxon>
        <taxon>Verrucomicrobiia</taxon>
        <taxon>Verrucomicrobiales</taxon>
        <taxon>Verrucomicrobiaceae</taxon>
        <taxon>Luteolibacter</taxon>
    </lineage>
</organism>
<dbReference type="InterPro" id="IPR028082">
    <property type="entry name" value="Peripla_BP_I"/>
</dbReference>
<proteinExistence type="predicted"/>
<evidence type="ECO:0000256" key="1">
    <source>
        <dbReference type="ARBA" id="ARBA00023015"/>
    </source>
</evidence>
<keyword evidence="2" id="KW-0238">DNA-binding</keyword>
<dbReference type="InterPro" id="IPR010982">
    <property type="entry name" value="Lambda_DNA-bd_dom_sf"/>
</dbReference>
<sequence length="345" mass="38229">MPPSRRATIKDIAHAAGLSTAAVSQALRPHPKSNIKLQQETIERVKRVAAELNYQPHAGARSIRSNSFDTIGYFAAKTGLFINSPAGYLAGVHDIAEGQRSRITLIRLQVDTADLSQAMPTVFSERNLDALVIESYSELARQIYERVQASRLPVIFLNDRHETNSVYVDDEWAAGELTRHLIEKGYKRIGFLHRNVEGGPPVKLMHHSAVDRENGYRKAMRKAKLPATCHPVTIKAIVGFDVEMSAEDWEVISGFDAVVAYDDDLANLVGRAAYDRGVRVPDSLAIASFNGDYASLCAWQRLTTMQIPAYEMGKKAAEMAFELFREGVDIPSVSYRPTLLVGQTT</sequence>
<dbReference type="Pfam" id="PF13377">
    <property type="entry name" value="Peripla_BP_3"/>
    <property type="match status" value="1"/>
</dbReference>
<dbReference type="CDD" id="cd06267">
    <property type="entry name" value="PBP1_LacI_sugar_binding-like"/>
    <property type="match status" value="1"/>
</dbReference>
<dbReference type="RefSeq" id="WP_264501911.1">
    <property type="nucleotide sequence ID" value="NZ_JAPDDS010000007.1"/>
</dbReference>
<name>A0ABT3FQV3_9BACT</name>
<accession>A0ABT3FQV3</accession>
<dbReference type="InterPro" id="IPR046335">
    <property type="entry name" value="LacI/GalR-like_sensor"/>
</dbReference>
<reference evidence="5 6" key="1">
    <citation type="submission" date="2022-10" db="EMBL/GenBank/DDBJ databases">
        <title>Luteolibacter flavescens strain MCCC 1K03193, whole genome shotgun sequencing project.</title>
        <authorList>
            <person name="Zhao G."/>
            <person name="Shen L."/>
        </authorList>
    </citation>
    <scope>NUCLEOTIDE SEQUENCE [LARGE SCALE GENOMIC DNA]</scope>
    <source>
        <strain evidence="5 6">MCCC 1K03193</strain>
    </source>
</reference>
<keyword evidence="3" id="KW-0804">Transcription</keyword>
<dbReference type="CDD" id="cd01392">
    <property type="entry name" value="HTH_LacI"/>
    <property type="match status" value="1"/>
</dbReference>
<dbReference type="InterPro" id="IPR000843">
    <property type="entry name" value="HTH_LacI"/>
</dbReference>
<keyword evidence="6" id="KW-1185">Reference proteome</keyword>
<dbReference type="SUPFAM" id="SSF53822">
    <property type="entry name" value="Periplasmic binding protein-like I"/>
    <property type="match status" value="1"/>
</dbReference>
<dbReference type="EMBL" id="JAPDDS010000007">
    <property type="protein sequence ID" value="MCW1885954.1"/>
    <property type="molecule type" value="Genomic_DNA"/>
</dbReference>
<dbReference type="PANTHER" id="PTHR30146">
    <property type="entry name" value="LACI-RELATED TRANSCRIPTIONAL REPRESSOR"/>
    <property type="match status" value="1"/>
</dbReference>
<protein>
    <submittedName>
        <fullName evidence="5">LacI family transcriptional regulator</fullName>
    </submittedName>
</protein>
<gene>
    <name evidence="5" type="ORF">OKA04_14540</name>
</gene>
<dbReference type="Proteomes" id="UP001207930">
    <property type="component" value="Unassembled WGS sequence"/>
</dbReference>
<keyword evidence="1" id="KW-0805">Transcription regulation</keyword>
<dbReference type="Gene3D" id="3.40.50.2300">
    <property type="match status" value="2"/>
</dbReference>
<dbReference type="PANTHER" id="PTHR30146:SF109">
    <property type="entry name" value="HTH-TYPE TRANSCRIPTIONAL REGULATOR GALS"/>
    <property type="match status" value="1"/>
</dbReference>
<evidence type="ECO:0000256" key="2">
    <source>
        <dbReference type="ARBA" id="ARBA00023125"/>
    </source>
</evidence>
<feature type="domain" description="HTH lacI-type" evidence="4">
    <location>
        <begin position="7"/>
        <end position="65"/>
    </location>
</feature>
<evidence type="ECO:0000256" key="3">
    <source>
        <dbReference type="ARBA" id="ARBA00023163"/>
    </source>
</evidence>
<comment type="caution">
    <text evidence="5">The sequence shown here is derived from an EMBL/GenBank/DDBJ whole genome shotgun (WGS) entry which is preliminary data.</text>
</comment>
<dbReference type="Gene3D" id="1.10.260.40">
    <property type="entry name" value="lambda repressor-like DNA-binding domains"/>
    <property type="match status" value="1"/>
</dbReference>
<evidence type="ECO:0000313" key="6">
    <source>
        <dbReference type="Proteomes" id="UP001207930"/>
    </source>
</evidence>
<dbReference type="SMART" id="SM00354">
    <property type="entry name" value="HTH_LACI"/>
    <property type="match status" value="1"/>
</dbReference>
<dbReference type="Pfam" id="PF00356">
    <property type="entry name" value="LacI"/>
    <property type="match status" value="1"/>
</dbReference>